<dbReference type="GO" id="GO:0003723">
    <property type="term" value="F:RNA binding"/>
    <property type="evidence" value="ECO:0007669"/>
    <property type="project" value="TreeGrafter"/>
</dbReference>
<keyword evidence="8" id="KW-0675">Receptor</keyword>
<dbReference type="Gene3D" id="2.130.10.10">
    <property type="entry name" value="YVTN repeat-like/Quinoprotein amine dehydrogenase"/>
    <property type="match status" value="1"/>
</dbReference>
<accession>A0AA35RE44</accession>
<name>A0AA35RE44_GEOBA</name>
<dbReference type="SMART" id="SM00320">
    <property type="entry name" value="WD40"/>
    <property type="match status" value="2"/>
</dbReference>
<keyword evidence="8" id="KW-0808">Transferase</keyword>
<comment type="similarity">
    <text evidence="5">Belongs to the WD repeat STRAP family.</text>
</comment>
<dbReference type="Proteomes" id="UP001174909">
    <property type="component" value="Unassembled WGS sequence"/>
</dbReference>
<keyword evidence="8" id="KW-0418">Kinase</keyword>
<keyword evidence="9" id="KW-1185">Reference proteome</keyword>
<dbReference type="GO" id="GO:0016301">
    <property type="term" value="F:kinase activity"/>
    <property type="evidence" value="ECO:0007669"/>
    <property type="project" value="UniProtKB-KW"/>
</dbReference>
<feature type="repeat" description="WD" evidence="7">
    <location>
        <begin position="61"/>
        <end position="102"/>
    </location>
</feature>
<organism evidence="8 9">
    <name type="scientific">Geodia barretti</name>
    <name type="common">Barrett's horny sponge</name>
    <dbReference type="NCBI Taxonomy" id="519541"/>
    <lineage>
        <taxon>Eukaryota</taxon>
        <taxon>Metazoa</taxon>
        <taxon>Porifera</taxon>
        <taxon>Demospongiae</taxon>
        <taxon>Heteroscleromorpha</taxon>
        <taxon>Tetractinellida</taxon>
        <taxon>Astrophorina</taxon>
        <taxon>Geodiidae</taxon>
        <taxon>Geodia</taxon>
    </lineage>
</organism>
<dbReference type="GO" id="GO:0032797">
    <property type="term" value="C:SMN complex"/>
    <property type="evidence" value="ECO:0007669"/>
    <property type="project" value="TreeGrafter"/>
</dbReference>
<reference evidence="8" key="1">
    <citation type="submission" date="2023-03" db="EMBL/GenBank/DDBJ databases">
        <authorList>
            <person name="Steffen K."/>
            <person name="Cardenas P."/>
        </authorList>
    </citation>
    <scope>NUCLEOTIDE SEQUENCE</scope>
</reference>
<evidence type="ECO:0000256" key="7">
    <source>
        <dbReference type="PROSITE-ProRule" id="PRU00221"/>
    </source>
</evidence>
<dbReference type="InterPro" id="IPR015943">
    <property type="entry name" value="WD40/YVTN_repeat-like_dom_sf"/>
</dbReference>
<keyword evidence="1 7" id="KW-0853">WD repeat</keyword>
<dbReference type="InterPro" id="IPR036322">
    <property type="entry name" value="WD40_repeat_dom_sf"/>
</dbReference>
<dbReference type="AlphaFoldDB" id="A0AA35RE44"/>
<evidence type="ECO:0000256" key="2">
    <source>
        <dbReference type="ARBA" id="ARBA00022664"/>
    </source>
</evidence>
<dbReference type="Pfam" id="PF00400">
    <property type="entry name" value="WD40"/>
    <property type="match status" value="2"/>
</dbReference>
<evidence type="ECO:0000256" key="1">
    <source>
        <dbReference type="ARBA" id="ARBA00022574"/>
    </source>
</evidence>
<comment type="caution">
    <text evidence="8">The sequence shown here is derived from an EMBL/GenBank/DDBJ whole genome shotgun (WGS) entry which is preliminary data.</text>
</comment>
<evidence type="ECO:0000256" key="4">
    <source>
        <dbReference type="ARBA" id="ARBA00023187"/>
    </source>
</evidence>
<evidence type="ECO:0000256" key="3">
    <source>
        <dbReference type="ARBA" id="ARBA00022737"/>
    </source>
</evidence>
<dbReference type="PROSITE" id="PS50294">
    <property type="entry name" value="WD_REPEATS_REGION"/>
    <property type="match status" value="1"/>
</dbReference>
<protein>
    <recommendedName>
        <fullName evidence="6">Serine-threonine kinase receptor-associated protein</fullName>
    </recommendedName>
</protein>
<evidence type="ECO:0000256" key="5">
    <source>
        <dbReference type="ARBA" id="ARBA00038394"/>
    </source>
</evidence>
<sequence>MSAASSTAARQTPLTCPGHTRPVVCLHFSGVTPSGSYFISACKDGKPMLRQGDTGDWVGTYEGHKGAVWGACLSSDASRAATGAADFTVKLWTAMTGDELKTFTHKHIVKVVDFSHVSQSNCP</sequence>
<proteinExistence type="inferred from homology"/>
<dbReference type="SUPFAM" id="SSF50978">
    <property type="entry name" value="WD40 repeat-like"/>
    <property type="match status" value="1"/>
</dbReference>
<dbReference type="GO" id="GO:0000387">
    <property type="term" value="P:spliceosomal snRNP assembly"/>
    <property type="evidence" value="ECO:0007669"/>
    <property type="project" value="TreeGrafter"/>
</dbReference>
<keyword evidence="2" id="KW-0507">mRNA processing</keyword>
<gene>
    <name evidence="8" type="ORF">GBAR_LOCUS6273</name>
</gene>
<dbReference type="InterPro" id="IPR001680">
    <property type="entry name" value="WD40_rpt"/>
</dbReference>
<keyword evidence="4" id="KW-0508">mRNA splicing</keyword>
<evidence type="ECO:0000313" key="9">
    <source>
        <dbReference type="Proteomes" id="UP001174909"/>
    </source>
</evidence>
<dbReference type="EMBL" id="CASHTH010000943">
    <property type="protein sequence ID" value="CAI8009307.1"/>
    <property type="molecule type" value="Genomic_DNA"/>
</dbReference>
<dbReference type="PANTHER" id="PTHR19877:SF13">
    <property type="entry name" value="SERINE-THREONINE KINASE RECEPTOR-ASSOCIATED PROTEIN"/>
    <property type="match status" value="1"/>
</dbReference>
<dbReference type="PROSITE" id="PS50082">
    <property type="entry name" value="WD_REPEATS_2"/>
    <property type="match status" value="1"/>
</dbReference>
<evidence type="ECO:0000313" key="8">
    <source>
        <dbReference type="EMBL" id="CAI8009307.1"/>
    </source>
</evidence>
<evidence type="ECO:0000256" key="6">
    <source>
        <dbReference type="ARBA" id="ARBA00040390"/>
    </source>
</evidence>
<dbReference type="PANTHER" id="PTHR19877">
    <property type="entry name" value="EUKARYOTIC TRANSLATION INITIATION FACTOR 3 SUBUNIT I"/>
    <property type="match status" value="1"/>
</dbReference>
<keyword evidence="3" id="KW-0677">Repeat</keyword>